<dbReference type="Gene3D" id="3.40.50.300">
    <property type="entry name" value="P-loop containing nucleotide triphosphate hydrolases"/>
    <property type="match status" value="1"/>
</dbReference>
<dbReference type="GO" id="GO:0004016">
    <property type="term" value="F:adenylate cyclase activity"/>
    <property type="evidence" value="ECO:0007669"/>
    <property type="project" value="TreeGrafter"/>
</dbReference>
<dbReference type="InterPro" id="IPR027417">
    <property type="entry name" value="P-loop_NTPase"/>
</dbReference>
<dbReference type="AlphaFoldDB" id="A0A7W3PLS4"/>
<reference evidence="3 4" key="1">
    <citation type="submission" date="2020-07" db="EMBL/GenBank/DDBJ databases">
        <title>Sequencing the genomes of 1000 actinobacteria strains.</title>
        <authorList>
            <person name="Klenk H.-P."/>
        </authorList>
    </citation>
    <scope>NUCLEOTIDE SEQUENCE [LARGE SCALE GENOMIC DNA]</scope>
    <source>
        <strain evidence="3 4">DSM 27576</strain>
    </source>
</reference>
<accession>A0A7W3PLS4</accession>
<comment type="caution">
    <text evidence="3">The sequence shown here is derived from an EMBL/GenBank/DDBJ whole genome shotgun (WGS) entry which is preliminary data.</text>
</comment>
<evidence type="ECO:0000256" key="2">
    <source>
        <dbReference type="ARBA" id="ARBA00022840"/>
    </source>
</evidence>
<dbReference type="GO" id="GO:0005737">
    <property type="term" value="C:cytoplasm"/>
    <property type="evidence" value="ECO:0007669"/>
    <property type="project" value="TreeGrafter"/>
</dbReference>
<dbReference type="RefSeq" id="WP_167049933.1">
    <property type="nucleotide sequence ID" value="NZ_JAAOZB010000002.1"/>
</dbReference>
<proteinExistence type="predicted"/>
<dbReference type="PANTHER" id="PTHR16305">
    <property type="entry name" value="TESTICULAR SOLUBLE ADENYLYL CYCLASE"/>
    <property type="match status" value="1"/>
</dbReference>
<dbReference type="EMBL" id="JACGWY010000002">
    <property type="protein sequence ID" value="MBA8816252.1"/>
    <property type="molecule type" value="Genomic_DNA"/>
</dbReference>
<protein>
    <submittedName>
        <fullName evidence="3">Uncharacterized protein</fullName>
    </submittedName>
</protein>
<keyword evidence="4" id="KW-1185">Reference proteome</keyword>
<evidence type="ECO:0000313" key="3">
    <source>
        <dbReference type="EMBL" id="MBA8816252.1"/>
    </source>
</evidence>
<dbReference type="SUPFAM" id="SSF52540">
    <property type="entry name" value="P-loop containing nucleoside triphosphate hydrolases"/>
    <property type="match status" value="1"/>
</dbReference>
<organism evidence="3 4">
    <name type="scientific">Microbacterium halimionae</name>
    <dbReference type="NCBI Taxonomy" id="1526413"/>
    <lineage>
        <taxon>Bacteria</taxon>
        <taxon>Bacillati</taxon>
        <taxon>Actinomycetota</taxon>
        <taxon>Actinomycetes</taxon>
        <taxon>Micrococcales</taxon>
        <taxon>Microbacteriaceae</taxon>
        <taxon>Microbacterium</taxon>
    </lineage>
</organism>
<keyword evidence="2" id="KW-0067">ATP-binding</keyword>
<name>A0A7W3PLS4_9MICO</name>
<gene>
    <name evidence="3" type="ORF">FHX48_001325</name>
</gene>
<evidence type="ECO:0000313" key="4">
    <source>
        <dbReference type="Proteomes" id="UP000526083"/>
    </source>
</evidence>
<evidence type="ECO:0000256" key="1">
    <source>
        <dbReference type="ARBA" id="ARBA00022741"/>
    </source>
</evidence>
<keyword evidence="1" id="KW-0547">Nucleotide-binding</keyword>
<dbReference type="PANTHER" id="PTHR16305:SF28">
    <property type="entry name" value="GUANYLATE CYCLASE DOMAIN-CONTAINING PROTEIN"/>
    <property type="match status" value="1"/>
</dbReference>
<sequence length="464" mass="50858">MTRRPARSQLIRGPSGIGKTTIAAHAARALSERGLRVVPIVGLAELTHVPLAALAPLLATAPASEKRIDLRAQSLVTLIGAAPNEYILVVDDAPLLDDISASTLYQLIRVFGVAAVMTARDEHKIHGPLERLHHENLLDVIDVPPLSAVEVEEIVERYLDRPLQPDMGATLQRHVEGNPLYLREIVFEAQHAGRVLAKDFGVVIEPTSLPRYWLDNVRTRIIDLHPAARQLAQLLSVSQPWPASLALSMGADALDELRRRAVVSIAPDERQLVRLAHPFFTEAIAGDMSTTVHKETVRRAAAALRSTGVDSDRFTAAHLLLGEPETDVRELEWAASFARDARDAAAGLRLARAARYRGGDFTTDFILAVAAPAVGDVTEAEEGFASSMLAAPSDEDRALVLLRWGQHEAYRMRRPELAISRSRDLANNAQPSRALCNGERDRAARTHQVAIDGRRASESRRTER</sequence>
<dbReference type="GO" id="GO:0005524">
    <property type="term" value="F:ATP binding"/>
    <property type="evidence" value="ECO:0007669"/>
    <property type="project" value="UniProtKB-KW"/>
</dbReference>
<dbReference type="Proteomes" id="UP000526083">
    <property type="component" value="Unassembled WGS sequence"/>
</dbReference>